<comment type="caution">
    <text evidence="4">The sequence shown here is derived from an EMBL/GenBank/DDBJ whole genome shotgun (WGS) entry which is preliminary data.</text>
</comment>
<proteinExistence type="predicted"/>
<dbReference type="PANTHER" id="PTHR33172:SF90">
    <property type="entry name" value="OS06G0698748 PROTEIN"/>
    <property type="match status" value="1"/>
</dbReference>
<evidence type="ECO:0000256" key="2">
    <source>
        <dbReference type="ARBA" id="ARBA00023242"/>
    </source>
</evidence>
<keyword evidence="2" id="KW-0539">Nucleus</keyword>
<evidence type="ECO:0000313" key="5">
    <source>
        <dbReference type="Proteomes" id="UP001085076"/>
    </source>
</evidence>
<dbReference type="PANTHER" id="PTHR33172">
    <property type="entry name" value="OS08G0516900 PROTEIN"/>
    <property type="match status" value="1"/>
</dbReference>
<name>A0A9D5C3W0_9LILI</name>
<feature type="compositionally biased region" description="Low complexity" evidence="3">
    <location>
        <begin position="138"/>
        <end position="147"/>
    </location>
</feature>
<organism evidence="4 5">
    <name type="scientific">Dioscorea zingiberensis</name>
    <dbReference type="NCBI Taxonomy" id="325984"/>
    <lineage>
        <taxon>Eukaryota</taxon>
        <taxon>Viridiplantae</taxon>
        <taxon>Streptophyta</taxon>
        <taxon>Embryophyta</taxon>
        <taxon>Tracheophyta</taxon>
        <taxon>Spermatophyta</taxon>
        <taxon>Magnoliopsida</taxon>
        <taxon>Liliopsida</taxon>
        <taxon>Dioscoreales</taxon>
        <taxon>Dioscoreaceae</taxon>
        <taxon>Dioscorea</taxon>
    </lineage>
</organism>
<dbReference type="Proteomes" id="UP001085076">
    <property type="component" value="Miscellaneous, Linkage group lg08"/>
</dbReference>
<dbReference type="EMBL" id="JAGGNH010000008">
    <property type="protein sequence ID" value="KAJ0965609.1"/>
    <property type="molecule type" value="Genomic_DNA"/>
</dbReference>
<sequence>MKACGDKLEEEKFDHDTSSNGMEPSEKEKSEDTSSIGEPSDDDEEEEMVESSKSNGGALASLEALERALPIKRGLSNFFNGRSRSFQCLTDILGATAEHLVKPENPLNKRRKLLNIHKRRFCVAPPSPPSPPCPLLPPITTTTTRMK</sequence>
<evidence type="ECO:0000256" key="1">
    <source>
        <dbReference type="ARBA" id="ARBA00004123"/>
    </source>
</evidence>
<dbReference type="GO" id="GO:0006950">
    <property type="term" value="P:response to stress"/>
    <property type="evidence" value="ECO:0007669"/>
    <property type="project" value="UniProtKB-ARBA"/>
</dbReference>
<reference evidence="4" key="1">
    <citation type="submission" date="2021-03" db="EMBL/GenBank/DDBJ databases">
        <authorList>
            <person name="Li Z."/>
            <person name="Yang C."/>
        </authorList>
    </citation>
    <scope>NUCLEOTIDE SEQUENCE</scope>
    <source>
        <strain evidence="4">Dzin_1.0</strain>
        <tissue evidence="4">Leaf</tissue>
    </source>
</reference>
<feature type="region of interest" description="Disordered" evidence="3">
    <location>
        <begin position="1"/>
        <end position="58"/>
    </location>
</feature>
<gene>
    <name evidence="4" type="ORF">J5N97_026747</name>
</gene>
<feature type="compositionally biased region" description="Acidic residues" evidence="3">
    <location>
        <begin position="39"/>
        <end position="49"/>
    </location>
</feature>
<feature type="compositionally biased region" description="Basic and acidic residues" evidence="3">
    <location>
        <begin position="1"/>
        <end position="17"/>
    </location>
</feature>
<protein>
    <submittedName>
        <fullName evidence="4">Uncharacterized protein</fullName>
    </submittedName>
</protein>
<dbReference type="OrthoDB" id="696276at2759"/>
<evidence type="ECO:0000313" key="4">
    <source>
        <dbReference type="EMBL" id="KAJ0965609.1"/>
    </source>
</evidence>
<reference evidence="4" key="2">
    <citation type="journal article" date="2022" name="Hortic Res">
        <title>The genome of Dioscorea zingiberensis sheds light on the biosynthesis, origin and evolution of the medicinally important diosgenin saponins.</title>
        <authorList>
            <person name="Li Y."/>
            <person name="Tan C."/>
            <person name="Li Z."/>
            <person name="Guo J."/>
            <person name="Li S."/>
            <person name="Chen X."/>
            <person name="Wang C."/>
            <person name="Dai X."/>
            <person name="Yang H."/>
            <person name="Song W."/>
            <person name="Hou L."/>
            <person name="Xu J."/>
            <person name="Tong Z."/>
            <person name="Xu A."/>
            <person name="Yuan X."/>
            <person name="Wang W."/>
            <person name="Yang Q."/>
            <person name="Chen L."/>
            <person name="Sun Z."/>
            <person name="Wang K."/>
            <person name="Pan B."/>
            <person name="Chen J."/>
            <person name="Bao Y."/>
            <person name="Liu F."/>
            <person name="Qi X."/>
            <person name="Gang D.R."/>
            <person name="Wen J."/>
            <person name="Li J."/>
        </authorList>
    </citation>
    <scope>NUCLEOTIDE SEQUENCE</scope>
    <source>
        <strain evidence="4">Dzin_1.0</strain>
    </source>
</reference>
<dbReference type="InterPro" id="IPR051992">
    <property type="entry name" value="OxStress_Response_Reg"/>
</dbReference>
<dbReference type="AlphaFoldDB" id="A0A9D5C3W0"/>
<feature type="compositionally biased region" description="Pro residues" evidence="3">
    <location>
        <begin position="125"/>
        <end position="137"/>
    </location>
</feature>
<keyword evidence="5" id="KW-1185">Reference proteome</keyword>
<accession>A0A9D5C3W0</accession>
<evidence type="ECO:0000256" key="3">
    <source>
        <dbReference type="SAM" id="MobiDB-lite"/>
    </source>
</evidence>
<dbReference type="GO" id="GO:0005634">
    <property type="term" value="C:nucleus"/>
    <property type="evidence" value="ECO:0007669"/>
    <property type="project" value="UniProtKB-SubCell"/>
</dbReference>
<feature type="region of interest" description="Disordered" evidence="3">
    <location>
        <begin position="125"/>
        <end position="147"/>
    </location>
</feature>
<comment type="subcellular location">
    <subcellularLocation>
        <location evidence="1">Nucleus</location>
    </subcellularLocation>
</comment>